<dbReference type="CDD" id="cd02932">
    <property type="entry name" value="OYE_YqiM_FMN"/>
    <property type="match status" value="1"/>
</dbReference>
<dbReference type="EMBL" id="CP041692">
    <property type="protein sequence ID" value="QDP96636.1"/>
    <property type="molecule type" value="Genomic_DNA"/>
</dbReference>
<dbReference type="GO" id="GO:0010181">
    <property type="term" value="F:FMN binding"/>
    <property type="evidence" value="ECO:0007669"/>
    <property type="project" value="InterPro"/>
</dbReference>
<evidence type="ECO:0000256" key="2">
    <source>
        <dbReference type="ARBA" id="ARBA00022630"/>
    </source>
</evidence>
<dbReference type="Gene3D" id="3.20.20.70">
    <property type="entry name" value="Aldolase class I"/>
    <property type="match status" value="1"/>
</dbReference>
<protein>
    <submittedName>
        <fullName evidence="7">NADH:flavin oxidoreductase/NADH oxidase</fullName>
    </submittedName>
</protein>
<proteinExistence type="predicted"/>
<evidence type="ECO:0000259" key="6">
    <source>
        <dbReference type="Pfam" id="PF00724"/>
    </source>
</evidence>
<dbReference type="AlphaFoldDB" id="A0A516PZM5"/>
<gene>
    <name evidence="7" type="ORF">FOE78_12575</name>
</gene>
<evidence type="ECO:0000313" key="8">
    <source>
        <dbReference type="Proteomes" id="UP000319263"/>
    </source>
</evidence>
<keyword evidence="4" id="KW-0521">NADP</keyword>
<dbReference type="PANTHER" id="PTHR43303">
    <property type="entry name" value="NADPH DEHYDROGENASE C23G7.10C-RELATED"/>
    <property type="match status" value="1"/>
</dbReference>
<dbReference type="KEGG" id="mik:FOE78_12575"/>
<evidence type="ECO:0000256" key="1">
    <source>
        <dbReference type="ARBA" id="ARBA00001917"/>
    </source>
</evidence>
<feature type="domain" description="NADH:flavin oxidoreductase/NADH oxidase N-terminal" evidence="6">
    <location>
        <begin position="4"/>
        <end position="350"/>
    </location>
</feature>
<keyword evidence="8" id="KW-1185">Reference proteome</keyword>
<dbReference type="GO" id="GO:0003959">
    <property type="term" value="F:NADPH dehydrogenase activity"/>
    <property type="evidence" value="ECO:0007669"/>
    <property type="project" value="InterPro"/>
</dbReference>
<accession>A0A516PZM5</accession>
<evidence type="ECO:0000256" key="5">
    <source>
        <dbReference type="ARBA" id="ARBA00023002"/>
    </source>
</evidence>
<keyword evidence="3" id="KW-0288">FMN</keyword>
<dbReference type="OrthoDB" id="3169239at2"/>
<reference evidence="7 8" key="1">
    <citation type="submission" date="2019-07" db="EMBL/GenBank/DDBJ databases">
        <title>Microlunatus dokdonensis sp. nov. isolated from the rhizospheric soil of the wild plant Elymus tsukushiensis.</title>
        <authorList>
            <person name="Ghim S.-Y."/>
            <person name="Hwang Y.-J."/>
            <person name="Son J.-S."/>
            <person name="Shin J.-H."/>
        </authorList>
    </citation>
    <scope>NUCLEOTIDE SEQUENCE [LARGE SCALE GENOMIC DNA]</scope>
    <source>
        <strain evidence="7 8">KUDC0627</strain>
    </source>
</reference>
<comment type="cofactor">
    <cofactor evidence="1">
        <name>FMN</name>
        <dbReference type="ChEBI" id="CHEBI:58210"/>
    </cofactor>
</comment>
<name>A0A516PZM5_9ACTN</name>
<dbReference type="SUPFAM" id="SSF51395">
    <property type="entry name" value="FMN-linked oxidoreductases"/>
    <property type="match status" value="1"/>
</dbReference>
<evidence type="ECO:0000256" key="3">
    <source>
        <dbReference type="ARBA" id="ARBA00022643"/>
    </source>
</evidence>
<dbReference type="Proteomes" id="UP000319263">
    <property type="component" value="Chromosome"/>
</dbReference>
<sequence>MSLMFEPYALRELTVRNRVWMAAMCQYSAASTGTEVGAPNDWHFAHLAARATGGAGMIVTEATAVSAEGRISPYDLGLWNDRQVEAFAPITAFIAGQGAIPGVQLAHAGRKASTDRPWVGGAPVLPDAGGWLPVGPSAVPFDNRHLVPHELSVEEIAAIVEEFRQAATRALAAGFQVAEVHGAHGYLIHQFLSPISNRRTDRYGGSFANRIRLALEVTEAVRSVWPEELPILFRVSATDWLVEAGRTDEHGWTIKDSVALSIELKQRGVDLIDVSSGGNVAAVSIPVEAGYQVPFARRIKADAGVAVGAVGLITEPVQAEKLIADGDADVVLLGRELLRDPYWPLHAARELGVEVTVPPQYRRAL</sequence>
<keyword evidence="2" id="KW-0285">Flavoprotein</keyword>
<dbReference type="Pfam" id="PF00724">
    <property type="entry name" value="Oxidored_FMN"/>
    <property type="match status" value="1"/>
</dbReference>
<organism evidence="7 8">
    <name type="scientific">Microlunatus elymi</name>
    <dbReference type="NCBI Taxonomy" id="2596828"/>
    <lineage>
        <taxon>Bacteria</taxon>
        <taxon>Bacillati</taxon>
        <taxon>Actinomycetota</taxon>
        <taxon>Actinomycetes</taxon>
        <taxon>Propionibacteriales</taxon>
        <taxon>Propionibacteriaceae</taxon>
        <taxon>Microlunatus</taxon>
    </lineage>
</organism>
<dbReference type="InterPro" id="IPR013785">
    <property type="entry name" value="Aldolase_TIM"/>
</dbReference>
<dbReference type="InterPro" id="IPR044152">
    <property type="entry name" value="YqjM-like"/>
</dbReference>
<evidence type="ECO:0000256" key="4">
    <source>
        <dbReference type="ARBA" id="ARBA00022857"/>
    </source>
</evidence>
<keyword evidence="5" id="KW-0560">Oxidoreductase</keyword>
<dbReference type="GO" id="GO:0050661">
    <property type="term" value="F:NADP binding"/>
    <property type="evidence" value="ECO:0007669"/>
    <property type="project" value="InterPro"/>
</dbReference>
<evidence type="ECO:0000313" key="7">
    <source>
        <dbReference type="EMBL" id="QDP96636.1"/>
    </source>
</evidence>
<dbReference type="InterPro" id="IPR001155">
    <property type="entry name" value="OxRdtase_FMN_N"/>
</dbReference>
<dbReference type="PANTHER" id="PTHR43303:SF4">
    <property type="entry name" value="NADPH DEHYDROGENASE C23G7.10C-RELATED"/>
    <property type="match status" value="1"/>
</dbReference>